<organism evidence="12 13">
    <name type="scientific">Aphanomyces astaci</name>
    <name type="common">Crayfish plague agent</name>
    <dbReference type="NCBI Taxonomy" id="112090"/>
    <lineage>
        <taxon>Eukaryota</taxon>
        <taxon>Sar</taxon>
        <taxon>Stramenopiles</taxon>
        <taxon>Oomycota</taxon>
        <taxon>Saprolegniomycetes</taxon>
        <taxon>Saprolegniales</taxon>
        <taxon>Verrucalvaceae</taxon>
        <taxon>Aphanomyces</taxon>
    </lineage>
</organism>
<evidence type="ECO:0000313" key="12">
    <source>
        <dbReference type="EMBL" id="RHY06654.1"/>
    </source>
</evidence>
<dbReference type="EMBL" id="QUSZ01006175">
    <property type="protein sequence ID" value="RHY06654.1"/>
    <property type="molecule type" value="Genomic_DNA"/>
</dbReference>
<dbReference type="Proteomes" id="UP000265427">
    <property type="component" value="Unassembled WGS sequence"/>
</dbReference>
<dbReference type="SMART" id="SM00651">
    <property type="entry name" value="Sm"/>
    <property type="match status" value="1"/>
</dbReference>
<keyword evidence="6" id="KW-0694">RNA-binding</keyword>
<dbReference type="GO" id="GO:0005686">
    <property type="term" value="C:U2 snRNP"/>
    <property type="evidence" value="ECO:0007669"/>
    <property type="project" value="TreeGrafter"/>
</dbReference>
<evidence type="ECO:0000313" key="13">
    <source>
        <dbReference type="Proteomes" id="UP000265427"/>
    </source>
</evidence>
<sequence length="364" mass="39907">MLNYINYRMKVTLADGRTLVGTFMAFDKHMNLVLGDCEEFRTLKNKLKGAAASVKEERVQKRMLGLVLLRGENVVSLTVESPPPAHEVEGLGNMGPGFGRAAGRGLPAAPIGIPMGLAAPMRGVGGPAGMLQPGQDGNPTDRMTIIVKANQVLRRLDPTASLSAGWYRRFIVRHPQLTNRVAQVISSARNEVDDVAVTTLFNSLVNAIVTNKLSSDRVFNMDETSFASRRKSKDVIALKEKNIENYCSDGGVPKTTLLAPWIERREVIRREVLCLPAKEKKKRGSRSTVDVAGRILTLGLLHEVDTTRKERLEATKQKKALQTKRAKKKPRREVKSCACGDHVVAKPQSTTGHAATELESVVVI</sequence>
<dbReference type="GO" id="GO:0000398">
    <property type="term" value="P:mRNA splicing, via spliceosome"/>
    <property type="evidence" value="ECO:0007669"/>
    <property type="project" value="TreeGrafter"/>
</dbReference>
<dbReference type="GO" id="GO:0046540">
    <property type="term" value="C:U4/U6 x U5 tri-snRNP complex"/>
    <property type="evidence" value="ECO:0007669"/>
    <property type="project" value="TreeGrafter"/>
</dbReference>
<comment type="subcellular location">
    <subcellularLocation>
        <location evidence="2">Cytoplasm</location>
    </subcellularLocation>
    <subcellularLocation>
        <location evidence="1">Nucleus</location>
    </subcellularLocation>
</comment>
<keyword evidence="7" id="KW-0508">mRNA splicing</keyword>
<feature type="domain" description="Sm" evidence="11">
    <location>
        <begin position="1"/>
        <end position="83"/>
    </location>
</feature>
<proteinExistence type="inferred from homology"/>
<evidence type="ECO:0000256" key="9">
    <source>
        <dbReference type="ARBA" id="ARBA00023274"/>
    </source>
</evidence>
<comment type="similarity">
    <text evidence="3">Belongs to the snRNP SmB/SmN family.</text>
</comment>
<dbReference type="InterPro" id="IPR010920">
    <property type="entry name" value="LSM_dom_sf"/>
</dbReference>
<dbReference type="InterPro" id="IPR047575">
    <property type="entry name" value="Sm"/>
</dbReference>
<keyword evidence="9" id="KW-0687">Ribonucleoprotein</keyword>
<dbReference type="GO" id="GO:0071013">
    <property type="term" value="C:catalytic step 2 spliceosome"/>
    <property type="evidence" value="ECO:0007669"/>
    <property type="project" value="TreeGrafter"/>
</dbReference>
<dbReference type="GO" id="GO:0071004">
    <property type="term" value="C:U2-type prespliceosome"/>
    <property type="evidence" value="ECO:0007669"/>
    <property type="project" value="TreeGrafter"/>
</dbReference>
<evidence type="ECO:0000256" key="8">
    <source>
        <dbReference type="ARBA" id="ARBA00023242"/>
    </source>
</evidence>
<evidence type="ECO:0000259" key="11">
    <source>
        <dbReference type="PROSITE" id="PS52002"/>
    </source>
</evidence>
<evidence type="ECO:0000256" key="2">
    <source>
        <dbReference type="ARBA" id="ARBA00004496"/>
    </source>
</evidence>
<reference evidence="12 13" key="1">
    <citation type="submission" date="2018-08" db="EMBL/GenBank/DDBJ databases">
        <title>Aphanomyces genome sequencing and annotation.</title>
        <authorList>
            <person name="Minardi D."/>
            <person name="Oidtmann B."/>
            <person name="Van Der Giezen M."/>
            <person name="Studholme D.J."/>
        </authorList>
    </citation>
    <scope>NUCLEOTIDE SEQUENCE [LARGE SCALE GENOMIC DNA]</scope>
    <source>
        <strain evidence="12 13">Kv</strain>
    </source>
</reference>
<dbReference type="GO" id="GO:0003723">
    <property type="term" value="F:RNA binding"/>
    <property type="evidence" value="ECO:0007669"/>
    <property type="project" value="UniProtKB-KW"/>
</dbReference>
<dbReference type="CDD" id="cd01717">
    <property type="entry name" value="Sm_B"/>
    <property type="match status" value="1"/>
</dbReference>
<dbReference type="InterPro" id="IPR001163">
    <property type="entry name" value="Sm_dom_euk/arc"/>
</dbReference>
<dbReference type="InterPro" id="IPR050914">
    <property type="entry name" value="snRNP_SmB/NAA38-like"/>
</dbReference>
<evidence type="ECO:0000256" key="4">
    <source>
        <dbReference type="ARBA" id="ARBA00022490"/>
    </source>
</evidence>
<dbReference type="GO" id="GO:0005682">
    <property type="term" value="C:U5 snRNP"/>
    <property type="evidence" value="ECO:0007669"/>
    <property type="project" value="TreeGrafter"/>
</dbReference>
<evidence type="ECO:0000256" key="5">
    <source>
        <dbReference type="ARBA" id="ARBA00022664"/>
    </source>
</evidence>
<gene>
    <name evidence="12" type="ORF">DYB36_000402</name>
</gene>
<accession>A0A397AK15</accession>
<dbReference type="PROSITE" id="PS52002">
    <property type="entry name" value="SM"/>
    <property type="match status" value="1"/>
</dbReference>
<keyword evidence="5" id="KW-0507">mRNA processing</keyword>
<dbReference type="GO" id="GO:0005685">
    <property type="term" value="C:U1 snRNP"/>
    <property type="evidence" value="ECO:0007669"/>
    <property type="project" value="TreeGrafter"/>
</dbReference>
<dbReference type="PANTHER" id="PTHR10701">
    <property type="entry name" value="SMALL NUCLEAR RIBONUCLEOPROTEIN-ASSOCIATED PROTEIN B AND N"/>
    <property type="match status" value="1"/>
</dbReference>
<protein>
    <recommendedName>
        <fullName evidence="10">Sm protein B</fullName>
    </recommendedName>
</protein>
<dbReference type="Pfam" id="PF01423">
    <property type="entry name" value="LSM"/>
    <property type="match status" value="1"/>
</dbReference>
<dbReference type="SUPFAM" id="SSF50182">
    <property type="entry name" value="Sm-like ribonucleoproteins"/>
    <property type="match status" value="1"/>
</dbReference>
<dbReference type="GO" id="GO:0005737">
    <property type="term" value="C:cytoplasm"/>
    <property type="evidence" value="ECO:0007669"/>
    <property type="project" value="UniProtKB-SubCell"/>
</dbReference>
<evidence type="ECO:0000256" key="6">
    <source>
        <dbReference type="ARBA" id="ARBA00022884"/>
    </source>
</evidence>
<keyword evidence="4" id="KW-0963">Cytoplasm</keyword>
<evidence type="ECO:0000256" key="1">
    <source>
        <dbReference type="ARBA" id="ARBA00004123"/>
    </source>
</evidence>
<dbReference type="VEuPathDB" id="FungiDB:H257_07925"/>
<evidence type="ECO:0000256" key="10">
    <source>
        <dbReference type="ARBA" id="ARBA00041355"/>
    </source>
</evidence>
<dbReference type="VEuPathDB" id="FungiDB:H257_18686"/>
<dbReference type="Gene3D" id="2.30.30.100">
    <property type="match status" value="1"/>
</dbReference>
<dbReference type="GO" id="GO:0070990">
    <property type="term" value="F:snRNP binding"/>
    <property type="evidence" value="ECO:0007669"/>
    <property type="project" value="TreeGrafter"/>
</dbReference>
<evidence type="ECO:0000256" key="7">
    <source>
        <dbReference type="ARBA" id="ARBA00023187"/>
    </source>
</evidence>
<name>A0A397AK15_APHAT</name>
<dbReference type="PANTHER" id="PTHR10701:SF0">
    <property type="entry name" value="SMALL NUCLEAR RIBONUCLEOPROTEIN-ASSOCIATED PROTEIN B"/>
    <property type="match status" value="1"/>
</dbReference>
<comment type="caution">
    <text evidence="12">The sequence shown here is derived from an EMBL/GenBank/DDBJ whole genome shotgun (WGS) entry which is preliminary data.</text>
</comment>
<dbReference type="GO" id="GO:0005687">
    <property type="term" value="C:U4 snRNP"/>
    <property type="evidence" value="ECO:0007669"/>
    <property type="project" value="TreeGrafter"/>
</dbReference>
<dbReference type="AlphaFoldDB" id="A0A397AK15"/>
<keyword evidence="8" id="KW-0539">Nucleus</keyword>
<evidence type="ECO:0000256" key="3">
    <source>
        <dbReference type="ARBA" id="ARBA00009123"/>
    </source>
</evidence>